<accession>A0A543D109</accession>
<dbReference type="Proteomes" id="UP000315677">
    <property type="component" value="Unassembled WGS sequence"/>
</dbReference>
<evidence type="ECO:0000313" key="2">
    <source>
        <dbReference type="Proteomes" id="UP000315677"/>
    </source>
</evidence>
<organism evidence="1 2">
    <name type="scientific">Pseudonocardia kunmingensis</name>
    <dbReference type="NCBI Taxonomy" id="630975"/>
    <lineage>
        <taxon>Bacteria</taxon>
        <taxon>Bacillati</taxon>
        <taxon>Actinomycetota</taxon>
        <taxon>Actinomycetes</taxon>
        <taxon>Pseudonocardiales</taxon>
        <taxon>Pseudonocardiaceae</taxon>
        <taxon>Pseudonocardia</taxon>
    </lineage>
</organism>
<dbReference type="RefSeq" id="WP_142062752.1">
    <property type="nucleotide sequence ID" value="NZ_VFPA01000006.1"/>
</dbReference>
<dbReference type="CDD" id="cd12913">
    <property type="entry name" value="PDC1_MCP_like"/>
    <property type="match status" value="1"/>
</dbReference>
<dbReference type="AlphaFoldDB" id="A0A543D109"/>
<dbReference type="Gene3D" id="3.30.450.20">
    <property type="entry name" value="PAS domain"/>
    <property type="match status" value="1"/>
</dbReference>
<dbReference type="EMBL" id="VFPA01000006">
    <property type="protein sequence ID" value="TQM03034.1"/>
    <property type="molecule type" value="Genomic_DNA"/>
</dbReference>
<gene>
    <name evidence="1" type="ORF">FB558_7681</name>
</gene>
<proteinExistence type="predicted"/>
<dbReference type="Pfam" id="PF22673">
    <property type="entry name" value="MCP-like_PDC_1"/>
    <property type="match status" value="1"/>
</dbReference>
<keyword evidence="2" id="KW-1185">Reference proteome</keyword>
<comment type="caution">
    <text evidence="1">The sequence shown here is derived from an EMBL/GenBank/DDBJ whole genome shotgun (WGS) entry which is preliminary data.</text>
</comment>
<evidence type="ECO:0000313" key="1">
    <source>
        <dbReference type="EMBL" id="TQM03034.1"/>
    </source>
</evidence>
<reference evidence="1 2" key="1">
    <citation type="submission" date="2019-06" db="EMBL/GenBank/DDBJ databases">
        <title>Sequencing the genomes of 1000 actinobacteria strains.</title>
        <authorList>
            <person name="Klenk H.-P."/>
        </authorList>
    </citation>
    <scope>NUCLEOTIDE SEQUENCE [LARGE SCALE GENOMIC DNA]</scope>
    <source>
        <strain evidence="1 2">DSM 45301</strain>
    </source>
</reference>
<dbReference type="OrthoDB" id="8687362at2"/>
<sequence>MTAAVGGVDAGGDGAVAAIGAAVAGTIERVFAAVGVVHTAALRSLAAEVSDGPRAAESGRVLDEQIDRLLREPGQIAVGLGLVAAPRPELNLPLRLRWWQVDPSVGRLVQLDPDLRPASLGYYDYTATDWFDVPRRTGRRHVVGPYVDVHGTGRYLLTLTGPLVARGEFLGVVGADVPVSAFESHLLHVLGLPRQTFLVRNDEGRVVLSTSPEWLVGDLVRDEAVLPGPGAPITGVPWRLHVRS</sequence>
<protein>
    <submittedName>
        <fullName evidence="1">Uncharacterized protein</fullName>
    </submittedName>
</protein>
<name>A0A543D109_9PSEU</name>